<accession>A0A9X9MMF3</accession>
<protein>
    <submittedName>
        <fullName evidence="1">Bgt-20114</fullName>
    </submittedName>
</protein>
<proteinExistence type="predicted"/>
<feature type="non-terminal residue" evidence="1">
    <location>
        <position position="43"/>
    </location>
</feature>
<evidence type="ECO:0000313" key="2">
    <source>
        <dbReference type="Proteomes" id="UP000324639"/>
    </source>
</evidence>
<gene>
    <name evidence="1" type="ORF">BGT96224V316_LOCUS7011</name>
</gene>
<organism evidence="1 2">
    <name type="scientific">Blumeria graminis f. sp. tritici</name>
    <dbReference type="NCBI Taxonomy" id="62690"/>
    <lineage>
        <taxon>Eukaryota</taxon>
        <taxon>Fungi</taxon>
        <taxon>Dikarya</taxon>
        <taxon>Ascomycota</taxon>
        <taxon>Pezizomycotina</taxon>
        <taxon>Leotiomycetes</taxon>
        <taxon>Erysiphales</taxon>
        <taxon>Erysiphaceae</taxon>
        <taxon>Blumeria</taxon>
    </lineage>
</organism>
<evidence type="ECO:0000313" key="1">
    <source>
        <dbReference type="EMBL" id="VDB93257.1"/>
    </source>
</evidence>
<dbReference type="Proteomes" id="UP000324639">
    <property type="component" value="Chromosome Bgt_-09"/>
</dbReference>
<name>A0A9X9MMF3_BLUGR</name>
<dbReference type="AlphaFoldDB" id="A0A9X9MMF3"/>
<sequence length="43" mass="4914">MANFIPDSGYYSQYLLHFDEDSQLLPRSVLSSSQSIFPITITM</sequence>
<dbReference type="EMBL" id="LR026992">
    <property type="protein sequence ID" value="VDB93257.1"/>
    <property type="molecule type" value="Genomic_DNA"/>
</dbReference>
<keyword evidence="2" id="KW-1185">Reference proteome</keyword>
<reference evidence="1 2" key="1">
    <citation type="submission" date="2018-08" db="EMBL/GenBank/DDBJ databases">
        <authorList>
            <person name="Muller C M."/>
        </authorList>
    </citation>
    <scope>NUCLEOTIDE SEQUENCE [LARGE SCALE GENOMIC DNA]</scope>
</reference>